<feature type="compositionally biased region" description="Low complexity" evidence="6">
    <location>
        <begin position="1132"/>
        <end position="1142"/>
    </location>
</feature>
<evidence type="ECO:0000256" key="1">
    <source>
        <dbReference type="ARBA" id="ARBA00004141"/>
    </source>
</evidence>
<keyword evidence="3 7" id="KW-0812">Transmembrane</keyword>
<evidence type="ECO:0000256" key="3">
    <source>
        <dbReference type="ARBA" id="ARBA00022692"/>
    </source>
</evidence>
<dbReference type="Proteomes" id="UP000326565">
    <property type="component" value="Unassembled WGS sequence"/>
</dbReference>
<feature type="region of interest" description="Disordered" evidence="6">
    <location>
        <begin position="865"/>
        <end position="903"/>
    </location>
</feature>
<feature type="transmembrane region" description="Helical" evidence="7">
    <location>
        <begin position="278"/>
        <end position="296"/>
    </location>
</feature>
<comment type="subcellular location">
    <subcellularLocation>
        <location evidence="1">Membrane</location>
        <topology evidence="1">Multi-pass membrane protein</topology>
    </subcellularLocation>
</comment>
<name>A0A5N5X4S0_9EURO</name>
<feature type="transmembrane region" description="Helical" evidence="7">
    <location>
        <begin position="86"/>
        <end position="107"/>
    </location>
</feature>
<dbReference type="InterPro" id="IPR012677">
    <property type="entry name" value="Nucleotide-bd_a/b_plait_sf"/>
</dbReference>
<dbReference type="Gene3D" id="1.20.1250.20">
    <property type="entry name" value="MFS general substrate transporter like domains"/>
    <property type="match status" value="2"/>
</dbReference>
<feature type="transmembrane region" description="Helical" evidence="7">
    <location>
        <begin position="316"/>
        <end position="336"/>
    </location>
</feature>
<dbReference type="GO" id="GO:0022857">
    <property type="term" value="F:transmembrane transporter activity"/>
    <property type="evidence" value="ECO:0007669"/>
    <property type="project" value="InterPro"/>
</dbReference>
<evidence type="ECO:0000313" key="10">
    <source>
        <dbReference type="Proteomes" id="UP000326565"/>
    </source>
</evidence>
<accession>A0A5N5X4S0</accession>
<dbReference type="InterPro" id="IPR020846">
    <property type="entry name" value="MFS_dom"/>
</dbReference>
<dbReference type="GO" id="GO:0016020">
    <property type="term" value="C:membrane"/>
    <property type="evidence" value="ECO:0007669"/>
    <property type="project" value="UniProtKB-SubCell"/>
</dbReference>
<feature type="transmembrane region" description="Helical" evidence="7">
    <location>
        <begin position="138"/>
        <end position="163"/>
    </location>
</feature>
<dbReference type="FunFam" id="1.20.1250.20:FF:000034">
    <property type="entry name" value="MFS general substrate transporter"/>
    <property type="match status" value="1"/>
</dbReference>
<feature type="compositionally biased region" description="Polar residues" evidence="6">
    <location>
        <begin position="1143"/>
        <end position="1154"/>
    </location>
</feature>
<dbReference type="SUPFAM" id="SSF103473">
    <property type="entry name" value="MFS general substrate transporter"/>
    <property type="match status" value="1"/>
</dbReference>
<feature type="region of interest" description="Disordered" evidence="6">
    <location>
        <begin position="1"/>
        <end position="31"/>
    </location>
</feature>
<keyword evidence="5 7" id="KW-0472">Membrane</keyword>
<dbReference type="EMBL" id="ML732191">
    <property type="protein sequence ID" value="KAB8075636.1"/>
    <property type="molecule type" value="Genomic_DNA"/>
</dbReference>
<feature type="region of interest" description="Disordered" evidence="6">
    <location>
        <begin position="1124"/>
        <end position="1162"/>
    </location>
</feature>
<reference evidence="9 10" key="1">
    <citation type="submission" date="2019-04" db="EMBL/GenBank/DDBJ databases">
        <title>Friends and foes A comparative genomics study of 23 Aspergillus species from section Flavi.</title>
        <authorList>
            <consortium name="DOE Joint Genome Institute"/>
            <person name="Kjaerbolling I."/>
            <person name="Vesth T."/>
            <person name="Frisvad J.C."/>
            <person name="Nybo J.L."/>
            <person name="Theobald S."/>
            <person name="Kildgaard S."/>
            <person name="Isbrandt T."/>
            <person name="Kuo A."/>
            <person name="Sato A."/>
            <person name="Lyhne E.K."/>
            <person name="Kogle M.E."/>
            <person name="Wiebenga A."/>
            <person name="Kun R.S."/>
            <person name="Lubbers R.J."/>
            <person name="Makela M.R."/>
            <person name="Barry K."/>
            <person name="Chovatia M."/>
            <person name="Clum A."/>
            <person name="Daum C."/>
            <person name="Haridas S."/>
            <person name="He G."/>
            <person name="LaButti K."/>
            <person name="Lipzen A."/>
            <person name="Mondo S."/>
            <person name="Riley R."/>
            <person name="Salamov A."/>
            <person name="Simmons B.A."/>
            <person name="Magnuson J.K."/>
            <person name="Henrissat B."/>
            <person name="Mortensen U.H."/>
            <person name="Larsen T.O."/>
            <person name="Devries R.P."/>
            <person name="Grigoriev I.V."/>
            <person name="Machida M."/>
            <person name="Baker S.E."/>
            <person name="Andersen M.R."/>
        </authorList>
    </citation>
    <scope>NUCLEOTIDE SEQUENCE [LARGE SCALE GENOMIC DNA]</scope>
    <source>
        <strain evidence="9 10">CBS 151.66</strain>
    </source>
</reference>
<feature type="transmembrane region" description="Helical" evidence="7">
    <location>
        <begin position="343"/>
        <end position="362"/>
    </location>
</feature>
<organism evidence="9 10">
    <name type="scientific">Aspergillus leporis</name>
    <dbReference type="NCBI Taxonomy" id="41062"/>
    <lineage>
        <taxon>Eukaryota</taxon>
        <taxon>Fungi</taxon>
        <taxon>Dikarya</taxon>
        <taxon>Ascomycota</taxon>
        <taxon>Pezizomycotina</taxon>
        <taxon>Eurotiomycetes</taxon>
        <taxon>Eurotiomycetidae</taxon>
        <taxon>Eurotiales</taxon>
        <taxon>Aspergillaceae</taxon>
        <taxon>Aspergillus</taxon>
        <taxon>Aspergillus subgen. Circumdati</taxon>
    </lineage>
</organism>
<dbReference type="Pfam" id="PF00328">
    <property type="entry name" value="His_Phos_2"/>
    <property type="match status" value="2"/>
</dbReference>
<dbReference type="Gene3D" id="3.30.70.330">
    <property type="match status" value="1"/>
</dbReference>
<keyword evidence="10" id="KW-1185">Reference proteome</keyword>
<keyword evidence="4 7" id="KW-1133">Transmembrane helix</keyword>
<feature type="transmembrane region" description="Helical" evidence="7">
    <location>
        <begin position="368"/>
        <end position="391"/>
    </location>
</feature>
<evidence type="ECO:0000256" key="5">
    <source>
        <dbReference type="ARBA" id="ARBA00023136"/>
    </source>
</evidence>
<evidence type="ECO:0000256" key="6">
    <source>
        <dbReference type="SAM" id="MobiDB-lite"/>
    </source>
</evidence>
<feature type="transmembrane region" description="Helical" evidence="7">
    <location>
        <begin position="48"/>
        <end position="66"/>
    </location>
</feature>
<gene>
    <name evidence="9" type="ORF">BDV29DRAFT_190024</name>
</gene>
<feature type="transmembrane region" description="Helical" evidence="7">
    <location>
        <begin position="175"/>
        <end position="195"/>
    </location>
</feature>
<dbReference type="PROSITE" id="PS50850">
    <property type="entry name" value="MFS"/>
    <property type="match status" value="1"/>
</dbReference>
<dbReference type="OrthoDB" id="6509975at2759"/>
<evidence type="ECO:0000313" key="9">
    <source>
        <dbReference type="EMBL" id="KAB8075636.1"/>
    </source>
</evidence>
<dbReference type="PANTHER" id="PTHR43791:SF91">
    <property type="entry name" value="MAJOR FACILITATOR SUPERFAMILY (MFS) PROFILE DOMAIN-CONTAINING PROTEIN-RELATED"/>
    <property type="match status" value="1"/>
</dbReference>
<dbReference type="AlphaFoldDB" id="A0A5N5X4S0"/>
<feature type="compositionally biased region" description="Polar residues" evidence="6">
    <location>
        <begin position="928"/>
        <end position="942"/>
    </location>
</feature>
<proteinExistence type="predicted"/>
<feature type="transmembrane region" description="Helical" evidence="7">
    <location>
        <begin position="435"/>
        <end position="456"/>
    </location>
</feature>
<dbReference type="Gene3D" id="3.40.50.1240">
    <property type="entry name" value="Phosphoglycerate mutase-like"/>
    <property type="match status" value="2"/>
</dbReference>
<dbReference type="InterPro" id="IPR000560">
    <property type="entry name" value="His_Pase_clade-2"/>
</dbReference>
<sequence length="1251" mass="139101">MESRSEPKDIESPGRGNNAIEPGADDSGSSFLEGEKEKHLIRKIDMHILPLVVLLYLFSFLDRVNIGNARLYGLEEDLGLTGNQYQVAVSILFVTYCLFEVPSNLVLKKLRPSRYIAAISVIWGIIATLTGITQNYGGLIACRILLGVVEAGLFPGLITYLTLFYSKRELALRTGYLFSSAAAAGAFGGLLAYAIGFMNGISGLRGWRWILILEGIPTILIGVVTWFLLADEPDTAYYLSEEEKALVARRRMRYTGQTASAQKFHWADVKEGALDWRIWAFSIAQFGIDTMLYGYSTFLPTIIKGMGSWSVPEVQALTIPCYAVGALAYLVVAWVSDRYQRRGLFICIFAAISVVGYGILISDSSSGVHYFGALLIALGLYVAVGLPLAWLPTTLPRYGKRTFATGLQLTFGNISGVMSPFLYPTNEAPRYVRGNAVTLSLVGFAGVVYGLMWFYYRQKNMRRVQGLEDEKVAGMSDEEIAELGDKKAQGVDPPNGCTTDQVHMMSRHGERYPTKAAGGRHLALLDRVKEANVVLNGSLSFLNNWTYFTAEPQENLEQLTRTGPYAGTLQEFAAGVRFLTRYGHLLSRHATTRLWASDRERVIESAQHFASGLFGLDGEKNQKADAYILAIARRLISDGHNPALGHLTNLEVYSMQEMCGFETIARGSSPWCDIFTQEEWENFGYARDLIHYYRAGPGNPYAGAMGWLWLNATTALLRSGPKSGTMFFSFVHDGDDIAPFLTALDIMKGPKYDPYLPTTHRVTDRVWRTSSVMPMGARIVLERLTCPTSSVGDTYGEKAFLRININDKNVPLPYCRSGPGLSCPLEEFVSHVERRRTEVGEFGEVCGLNGDAGHITLLRQDQNTLHSIESRNPRRPPEETGPFGKRRNARYDHARSRTRTGTPAKKENANVAEFGRLFAMQQEDENVRSNTLPKSTSSSNLDNARKQTEKVATECILYGYKSKDFEWKVIDKYERVSRGVICEDYPRSDPHALNGQSQLLSGGDVVIRANLSADANRKSKRYAGGFHWIKVTFDSTIAADRACFYSPQEIDGHLIFCELYHGQGPVEDVPIPVKSSAADQFRSNTTRTLTTSHSTTFLQTNEQERSATLPRSFALNNLASVADVGEDESQDSTPTASSATASGIDQTSTVQQRILPQEPKPESEFMTHIPTVRRAKLRPITEALPPQPTVTERVLRSIPILSWFTGDIVGDGPQLKEDGTFDYDKSNVYWRFWFMIDMVLGTDVCGLREES</sequence>
<feature type="domain" description="Major facilitator superfamily (MFS) profile" evidence="8">
    <location>
        <begin position="48"/>
        <end position="461"/>
    </location>
</feature>
<feature type="compositionally biased region" description="Basic and acidic residues" evidence="6">
    <location>
        <begin position="868"/>
        <end position="878"/>
    </location>
</feature>
<evidence type="ECO:0000256" key="2">
    <source>
        <dbReference type="ARBA" id="ARBA00022448"/>
    </source>
</evidence>
<evidence type="ECO:0000259" key="8">
    <source>
        <dbReference type="PROSITE" id="PS50850"/>
    </source>
</evidence>
<protein>
    <submittedName>
        <fullName evidence="9">Phosphoglycerate mutase-like protein</fullName>
    </submittedName>
</protein>
<feature type="transmembrane region" description="Helical" evidence="7">
    <location>
        <begin position="207"/>
        <end position="229"/>
    </location>
</feature>
<feature type="compositionally biased region" description="Basic and acidic residues" evidence="6">
    <location>
        <begin position="1"/>
        <end position="12"/>
    </location>
</feature>
<dbReference type="FunFam" id="1.20.1250.20:FF:000068">
    <property type="entry name" value="MFS general substrate transporter"/>
    <property type="match status" value="1"/>
</dbReference>
<dbReference type="Pfam" id="PF07690">
    <property type="entry name" value="MFS_1"/>
    <property type="match status" value="1"/>
</dbReference>
<evidence type="ECO:0000256" key="7">
    <source>
        <dbReference type="SAM" id="Phobius"/>
    </source>
</evidence>
<dbReference type="InterPro" id="IPR011701">
    <property type="entry name" value="MFS"/>
</dbReference>
<dbReference type="SUPFAM" id="SSF53254">
    <property type="entry name" value="Phosphoglycerate mutase-like"/>
    <property type="match status" value="1"/>
</dbReference>
<feature type="region of interest" description="Disordered" evidence="6">
    <location>
        <begin position="925"/>
        <end position="945"/>
    </location>
</feature>
<dbReference type="InterPro" id="IPR036259">
    <property type="entry name" value="MFS_trans_sf"/>
</dbReference>
<dbReference type="CDD" id="cd07061">
    <property type="entry name" value="HP_HAP_like"/>
    <property type="match status" value="1"/>
</dbReference>
<keyword evidence="2" id="KW-0813">Transport</keyword>
<dbReference type="InterPro" id="IPR029033">
    <property type="entry name" value="His_PPase_superfam"/>
</dbReference>
<feature type="transmembrane region" description="Helical" evidence="7">
    <location>
        <begin position="114"/>
        <end position="132"/>
    </location>
</feature>
<evidence type="ECO:0000256" key="4">
    <source>
        <dbReference type="ARBA" id="ARBA00022989"/>
    </source>
</evidence>
<dbReference type="PANTHER" id="PTHR43791">
    <property type="entry name" value="PERMEASE-RELATED"/>
    <property type="match status" value="1"/>
</dbReference>